<dbReference type="PANTHER" id="PTHR23028">
    <property type="entry name" value="ACETYLTRANSFERASE"/>
    <property type="match status" value="1"/>
</dbReference>
<evidence type="ECO:0000313" key="5">
    <source>
        <dbReference type="Proteomes" id="UP001500596"/>
    </source>
</evidence>
<feature type="domain" description="Acyltransferase 3" evidence="2">
    <location>
        <begin position="11"/>
        <end position="338"/>
    </location>
</feature>
<dbReference type="GO" id="GO:0016746">
    <property type="term" value="F:acyltransferase activity"/>
    <property type="evidence" value="ECO:0007669"/>
    <property type="project" value="UniProtKB-KW"/>
</dbReference>
<comment type="caution">
    <text evidence="4">The sequence shown here is derived from an EMBL/GenBank/DDBJ whole genome shotgun (WGS) entry which is preliminary data.</text>
</comment>
<feature type="transmembrane region" description="Helical" evidence="1">
    <location>
        <begin position="145"/>
        <end position="164"/>
    </location>
</feature>
<evidence type="ECO:0000256" key="1">
    <source>
        <dbReference type="SAM" id="Phobius"/>
    </source>
</evidence>
<feature type="transmembrane region" description="Helical" evidence="1">
    <location>
        <begin position="209"/>
        <end position="227"/>
    </location>
</feature>
<keyword evidence="1" id="KW-0472">Membrane</keyword>
<protein>
    <submittedName>
        <fullName evidence="4">Acyltransferase family protein</fullName>
    </submittedName>
</protein>
<gene>
    <name evidence="4" type="ORF">GCM10009807_10870</name>
</gene>
<feature type="transmembrane region" description="Helical" evidence="1">
    <location>
        <begin position="322"/>
        <end position="340"/>
    </location>
</feature>
<keyword evidence="4" id="KW-0808">Transferase</keyword>
<dbReference type="InterPro" id="IPR043968">
    <property type="entry name" value="SGNH"/>
</dbReference>
<feature type="transmembrane region" description="Helical" evidence="1">
    <location>
        <begin position="171"/>
        <end position="189"/>
    </location>
</feature>
<dbReference type="InterPro" id="IPR050879">
    <property type="entry name" value="Acyltransferase_3"/>
</dbReference>
<dbReference type="SUPFAM" id="SSF56655">
    <property type="entry name" value="Carbohydrate phosphatase"/>
    <property type="match status" value="1"/>
</dbReference>
<feature type="domain" description="SGNH" evidence="3">
    <location>
        <begin position="450"/>
        <end position="659"/>
    </location>
</feature>
<dbReference type="EMBL" id="BAAAPK010000001">
    <property type="protein sequence ID" value="GAA1668578.1"/>
    <property type="molecule type" value="Genomic_DNA"/>
</dbReference>
<sequence length="671" mass="72672">MSAAGSVAYRADIDGLRALAILLVVVYHVWLGRVSGGVDVFLMISAFFLTASFARRMKHGARMRVGTYWLRKFRRLLPAAVVTLLGVLATAYFLYPPTMWSTLWRQTWASLFYLQNWELAFSEVDYYARDEQVPSALQHFWSLSVQGQVFVLWPLIFLVVAFVVRRTRIRADLLLAVVFGLIFAASLAFSIHETATNQTFAYFDTRTRLWEFAAGSLVALAIPFFRAPASVRAVLGWVGVIGIIACGIVIDVRGGFPGYLALWPVLCTAAVILGGAAPARGAPSALLASRPLRFLGRDAYALYLVHWPVLITWLIVTDRTSVGPLAGLAIIVISFVLARVVSGSVENPMRRLTALDARPVLGGVVILACLATVAVPLTVWQIAERVRVESAAAEFASDYPGAAALPFGEGVPVRAGVPLLPDPTSIGDEWVALESDCEEAFRPSSPLVARTCVQLRVGDGASGTVVVVGDSHAQQWMGAVLPIAREQGWNVIALLKGGCSFAVDEPPVPGSQDCERWRTAADRYIQRLEPDVVFGMATKTEPGGPGERVLDGLEKTVESLESTGAEVVLFRDNPRFTEDIFECVVENGADSVLCRTDRSDALARFDPARGSVGGAHLVDLSDYLCPEDVCFPVIGNVAVYLDDNHLTRMYAATLAPMLARELAAAGVIETG</sequence>
<feature type="transmembrane region" description="Helical" evidence="1">
    <location>
        <begin position="76"/>
        <end position="95"/>
    </location>
</feature>
<dbReference type="Pfam" id="PF19040">
    <property type="entry name" value="SGNH"/>
    <property type="match status" value="1"/>
</dbReference>
<evidence type="ECO:0000259" key="3">
    <source>
        <dbReference type="Pfam" id="PF19040"/>
    </source>
</evidence>
<evidence type="ECO:0000313" key="4">
    <source>
        <dbReference type="EMBL" id="GAA1668578.1"/>
    </source>
</evidence>
<name>A0ABN2GBI6_9MICO</name>
<reference evidence="4 5" key="1">
    <citation type="journal article" date="2019" name="Int. J. Syst. Evol. Microbiol.">
        <title>The Global Catalogue of Microorganisms (GCM) 10K type strain sequencing project: providing services to taxonomists for standard genome sequencing and annotation.</title>
        <authorList>
            <consortium name="The Broad Institute Genomics Platform"/>
            <consortium name="The Broad Institute Genome Sequencing Center for Infectious Disease"/>
            <person name="Wu L."/>
            <person name="Ma J."/>
        </authorList>
    </citation>
    <scope>NUCLEOTIDE SEQUENCE [LARGE SCALE GENOMIC DNA]</scope>
    <source>
        <strain evidence="4 5">JCM 15575</strain>
    </source>
</reference>
<organism evidence="4 5">
    <name type="scientific">Microbacterium lacus</name>
    <dbReference type="NCBI Taxonomy" id="415217"/>
    <lineage>
        <taxon>Bacteria</taxon>
        <taxon>Bacillati</taxon>
        <taxon>Actinomycetota</taxon>
        <taxon>Actinomycetes</taxon>
        <taxon>Micrococcales</taxon>
        <taxon>Microbacteriaceae</taxon>
        <taxon>Microbacterium</taxon>
    </lineage>
</organism>
<feature type="transmembrane region" description="Helical" evidence="1">
    <location>
        <begin position="234"/>
        <end position="252"/>
    </location>
</feature>
<dbReference type="InterPro" id="IPR002656">
    <property type="entry name" value="Acyl_transf_3_dom"/>
</dbReference>
<proteinExistence type="predicted"/>
<dbReference type="Proteomes" id="UP001500596">
    <property type="component" value="Unassembled WGS sequence"/>
</dbReference>
<feature type="transmembrane region" description="Helical" evidence="1">
    <location>
        <begin position="12"/>
        <end position="30"/>
    </location>
</feature>
<keyword evidence="5" id="KW-1185">Reference proteome</keyword>
<keyword evidence="1" id="KW-1133">Transmembrane helix</keyword>
<keyword evidence="1" id="KW-0812">Transmembrane</keyword>
<feature type="transmembrane region" description="Helical" evidence="1">
    <location>
        <begin position="258"/>
        <end position="279"/>
    </location>
</feature>
<feature type="transmembrane region" description="Helical" evidence="1">
    <location>
        <begin position="36"/>
        <end position="55"/>
    </location>
</feature>
<dbReference type="Pfam" id="PF01757">
    <property type="entry name" value="Acyl_transf_3"/>
    <property type="match status" value="1"/>
</dbReference>
<accession>A0ABN2GBI6</accession>
<evidence type="ECO:0000259" key="2">
    <source>
        <dbReference type="Pfam" id="PF01757"/>
    </source>
</evidence>
<keyword evidence="4" id="KW-0012">Acyltransferase</keyword>
<feature type="transmembrane region" description="Helical" evidence="1">
    <location>
        <begin position="360"/>
        <end position="380"/>
    </location>
</feature>
<dbReference type="PANTHER" id="PTHR23028:SF53">
    <property type="entry name" value="ACYL_TRANSF_3 DOMAIN-CONTAINING PROTEIN"/>
    <property type="match status" value="1"/>
</dbReference>
<feature type="transmembrane region" description="Helical" evidence="1">
    <location>
        <begin position="300"/>
        <end position="316"/>
    </location>
</feature>